<dbReference type="InterPro" id="IPR036922">
    <property type="entry name" value="Rieske_2Fe-2S_sf"/>
</dbReference>
<comment type="pathway">
    <text evidence="2">Amine and polyamine biosynthesis; betaine biosynthesis via choline pathway; betaine aldehyde from choline (monooxygenase route): step 1/1.</text>
</comment>
<sequence>MSLSLSRTLPASWYTSDKIVDLAHDHIFDKGWLFVTPIASFVRGHLDASQFDFNGRPFFVINDIEDVYQCHDVCAYYGNYSEMMTGLSIEQVYSKIASVEKVRSYTHPSGLFFVCHDKKNAPSWEDFYGKNLQQILKMHDFRKLQVRRRISYDCKFNFITFIDGYQECLHCTYTHPGLKATLPLDVYKIENLGNFSRHYCFDERTGNEMNGVFLYFFPTSSLNFYQGGMSCFRVRPIDGNNSRMEFEYFFSGTDEEFEKFYKFARQVATEDQDLCEACQRNLQVGMYRGGILNPSKENGVIHYQSLIRNRILAGVRGLLFW</sequence>
<proteinExistence type="inferred from homology"/>
<dbReference type="InterPro" id="IPR001663">
    <property type="entry name" value="Rng_hydr_dOase-A"/>
</dbReference>
<comment type="catalytic activity">
    <reaction evidence="6">
        <text>choline + 2 reduced [2Fe-2S]-[ferredoxin] + O2 + 2 H(+) = betaine aldehyde hydrate + 2 oxidized [2Fe-2S]-[ferredoxin] + H2O</text>
        <dbReference type="Rhea" id="RHEA:17769"/>
        <dbReference type="Rhea" id="RHEA-COMP:10000"/>
        <dbReference type="Rhea" id="RHEA-COMP:10001"/>
        <dbReference type="ChEBI" id="CHEBI:15354"/>
        <dbReference type="ChEBI" id="CHEBI:15377"/>
        <dbReference type="ChEBI" id="CHEBI:15378"/>
        <dbReference type="ChEBI" id="CHEBI:15379"/>
        <dbReference type="ChEBI" id="CHEBI:15870"/>
        <dbReference type="ChEBI" id="CHEBI:33737"/>
        <dbReference type="ChEBI" id="CHEBI:33738"/>
        <dbReference type="EC" id="1.14.15.7"/>
    </reaction>
</comment>
<dbReference type="AlphaFoldDB" id="A0A1L0DFY3"/>
<evidence type="ECO:0000256" key="6">
    <source>
        <dbReference type="ARBA" id="ARBA00049097"/>
    </source>
</evidence>
<dbReference type="SUPFAM" id="SSF50022">
    <property type="entry name" value="ISP domain"/>
    <property type="match status" value="1"/>
</dbReference>
<dbReference type="InterPro" id="IPR015879">
    <property type="entry name" value="Ring_hydroxy_dOase_asu_C_dom"/>
</dbReference>
<dbReference type="EC" id="1.14.15.7" evidence="4"/>
<evidence type="ECO:0000256" key="5">
    <source>
        <dbReference type="ARBA" id="ARBA00014931"/>
    </source>
</evidence>
<dbReference type="STRING" id="45354.A0A1L0DFY3"/>
<accession>A0A1L0DFY3</accession>
<dbReference type="PANTHER" id="PTHR43756:SF3">
    <property type="entry name" value="CHOLINE MONOOXYGENASE, CHLOROPLASTIC"/>
    <property type="match status" value="1"/>
</dbReference>
<dbReference type="UniPathway" id="UPA00529">
    <property type="reaction ID" value="UER00430"/>
</dbReference>
<evidence type="ECO:0000256" key="3">
    <source>
        <dbReference type="ARBA" id="ARBA00010848"/>
    </source>
</evidence>
<evidence type="ECO:0000313" key="8">
    <source>
        <dbReference type="EMBL" id="SGZ54832.1"/>
    </source>
</evidence>
<evidence type="ECO:0000256" key="4">
    <source>
        <dbReference type="ARBA" id="ARBA00012763"/>
    </source>
</evidence>
<protein>
    <recommendedName>
        <fullName evidence="5">Choline monooxygenase, chloroplastic</fullName>
        <ecNumber evidence="4">1.14.15.7</ecNumber>
    </recommendedName>
</protein>
<dbReference type="Proteomes" id="UP000182334">
    <property type="component" value="Chromosome V"/>
</dbReference>
<dbReference type="Pfam" id="PF00848">
    <property type="entry name" value="Ring_hydroxyl_A"/>
    <property type="match status" value="2"/>
</dbReference>
<dbReference type="Gene3D" id="3.90.380.10">
    <property type="entry name" value="Naphthalene 1,2-dioxygenase Alpha Subunit, Chain A, domain 1"/>
    <property type="match status" value="2"/>
</dbReference>
<dbReference type="PANTHER" id="PTHR43756">
    <property type="entry name" value="CHOLINE MONOOXYGENASE, CHLOROPLASTIC"/>
    <property type="match status" value="1"/>
</dbReference>
<dbReference type="GO" id="GO:0005506">
    <property type="term" value="F:iron ion binding"/>
    <property type="evidence" value="ECO:0007669"/>
    <property type="project" value="InterPro"/>
</dbReference>
<feature type="domain" description="Aromatic-ring-hydroxylating dioxygenase alpha subunit C-terminal" evidence="7">
    <location>
        <begin position="141"/>
        <end position="186"/>
    </location>
</feature>
<reference evidence="8 9" key="1">
    <citation type="submission" date="2016-10" db="EMBL/GenBank/DDBJ databases">
        <authorList>
            <person name="de Groot N.N."/>
        </authorList>
    </citation>
    <scope>NUCLEOTIDE SEQUENCE [LARGE SCALE GENOMIC DNA]</scope>
    <source>
        <strain evidence="8 9">CBS 141442</strain>
    </source>
</reference>
<comment type="function">
    <text evidence="1">Catalyzes the first step of the osmoprotectant glycine betaine synthesis.</text>
</comment>
<evidence type="ECO:0000259" key="7">
    <source>
        <dbReference type="Pfam" id="PF00848"/>
    </source>
</evidence>
<dbReference type="SUPFAM" id="SSF55961">
    <property type="entry name" value="Bet v1-like"/>
    <property type="match status" value="1"/>
</dbReference>
<organism evidence="8 9">
    <name type="scientific">Sungouiella intermedia</name>
    <dbReference type="NCBI Taxonomy" id="45354"/>
    <lineage>
        <taxon>Eukaryota</taxon>
        <taxon>Fungi</taxon>
        <taxon>Dikarya</taxon>
        <taxon>Ascomycota</taxon>
        <taxon>Saccharomycotina</taxon>
        <taxon>Pichiomycetes</taxon>
        <taxon>Metschnikowiaceae</taxon>
        <taxon>Sungouiella</taxon>
    </lineage>
</organism>
<dbReference type="GO" id="GO:0051537">
    <property type="term" value="F:2 iron, 2 sulfur cluster binding"/>
    <property type="evidence" value="ECO:0007669"/>
    <property type="project" value="InterPro"/>
</dbReference>
<feature type="domain" description="Aromatic-ring-hydroxylating dioxygenase alpha subunit C-terminal" evidence="7">
    <location>
        <begin position="208"/>
        <end position="311"/>
    </location>
</feature>
<keyword evidence="9" id="KW-1185">Reference proteome</keyword>
<dbReference type="GO" id="GO:0019133">
    <property type="term" value="F:choline monooxygenase activity"/>
    <property type="evidence" value="ECO:0007669"/>
    <property type="project" value="UniProtKB-EC"/>
</dbReference>
<dbReference type="EMBL" id="LT635760">
    <property type="protein sequence ID" value="SGZ54832.1"/>
    <property type="molecule type" value="Genomic_DNA"/>
</dbReference>
<comment type="similarity">
    <text evidence="3">Belongs to the choline monooxygenase family.</text>
</comment>
<dbReference type="GO" id="GO:0019285">
    <property type="term" value="P:glycine betaine biosynthetic process from choline"/>
    <property type="evidence" value="ECO:0007669"/>
    <property type="project" value="UniProtKB-UniPathway"/>
</dbReference>
<dbReference type="OrthoDB" id="426882at2759"/>
<name>A0A1L0DFY3_9ASCO</name>
<evidence type="ECO:0000313" key="9">
    <source>
        <dbReference type="Proteomes" id="UP000182334"/>
    </source>
</evidence>
<gene>
    <name evidence="8" type="ORF">SAMEA4029010_CIC11G00000004769</name>
</gene>
<evidence type="ECO:0000256" key="2">
    <source>
        <dbReference type="ARBA" id="ARBA00004866"/>
    </source>
</evidence>
<evidence type="ECO:0000256" key="1">
    <source>
        <dbReference type="ARBA" id="ARBA00002149"/>
    </source>
</evidence>